<feature type="region of interest" description="Disordered" evidence="8">
    <location>
        <begin position="477"/>
        <end position="545"/>
    </location>
</feature>
<feature type="compositionally biased region" description="Low complexity" evidence="8">
    <location>
        <begin position="515"/>
        <end position="533"/>
    </location>
</feature>
<feature type="compositionally biased region" description="Polar residues" evidence="8">
    <location>
        <begin position="487"/>
        <end position="509"/>
    </location>
</feature>
<dbReference type="InterPro" id="IPR035927">
    <property type="entry name" value="DUSP-like_sf"/>
</dbReference>
<organism evidence="11 12">
    <name type="scientific">Ascobolus immersus RN42</name>
    <dbReference type="NCBI Taxonomy" id="1160509"/>
    <lineage>
        <taxon>Eukaryota</taxon>
        <taxon>Fungi</taxon>
        <taxon>Dikarya</taxon>
        <taxon>Ascomycota</taxon>
        <taxon>Pezizomycotina</taxon>
        <taxon>Pezizomycetes</taxon>
        <taxon>Pezizales</taxon>
        <taxon>Ascobolaceae</taxon>
        <taxon>Ascobolus</taxon>
    </lineage>
</organism>
<evidence type="ECO:0000259" key="10">
    <source>
        <dbReference type="PROSITE" id="PS51283"/>
    </source>
</evidence>
<dbReference type="EC" id="3.4.19.12" evidence="3"/>
<evidence type="ECO:0000256" key="7">
    <source>
        <dbReference type="ARBA" id="ARBA00022807"/>
    </source>
</evidence>
<evidence type="ECO:0000256" key="4">
    <source>
        <dbReference type="ARBA" id="ARBA00022670"/>
    </source>
</evidence>
<dbReference type="SUPFAM" id="SSF143791">
    <property type="entry name" value="DUSP-like"/>
    <property type="match status" value="1"/>
</dbReference>
<dbReference type="PROSITE" id="PS50235">
    <property type="entry name" value="USP_3"/>
    <property type="match status" value="1"/>
</dbReference>
<dbReference type="Gene3D" id="3.30.2230.10">
    <property type="entry name" value="DUSP-like"/>
    <property type="match status" value="1"/>
</dbReference>
<keyword evidence="4" id="KW-0645">Protease</keyword>
<feature type="region of interest" description="Disordered" evidence="8">
    <location>
        <begin position="197"/>
        <end position="218"/>
    </location>
</feature>
<evidence type="ECO:0000313" key="11">
    <source>
        <dbReference type="EMBL" id="RPA80896.1"/>
    </source>
</evidence>
<keyword evidence="7" id="KW-0788">Thiol protease</keyword>
<proteinExistence type="inferred from homology"/>
<evidence type="ECO:0000313" key="12">
    <source>
        <dbReference type="Proteomes" id="UP000275078"/>
    </source>
</evidence>
<evidence type="ECO:0000256" key="5">
    <source>
        <dbReference type="ARBA" id="ARBA00022786"/>
    </source>
</evidence>
<dbReference type="InterPro" id="IPR018200">
    <property type="entry name" value="USP_CS"/>
</dbReference>
<dbReference type="PROSITE" id="PS00973">
    <property type="entry name" value="USP_2"/>
    <property type="match status" value="1"/>
</dbReference>
<keyword evidence="12" id="KW-1185">Reference proteome</keyword>
<feature type="domain" description="DUSP" evidence="10">
    <location>
        <begin position="158"/>
        <end position="317"/>
    </location>
</feature>
<sequence>MPHQPTSSETSPQQNQNSTPLTQSVPPLSTDSTSALGNIALSKGPTSAVLNREQDNFSATKPRPHSPLKRLASELNTDHNGDPLPEEDRQLSKRPSNHLFRDSDQDQDATMEGTDESLNGTNAAPQPQSQQPSTTSSNGTPSTTDVLMTPASSSSEFPSVDEQIGLVLEAKHKPLVEGDDFYIISCTWLQRFMNQGEDFKPSKDEDTPTPPGPIDNSDIAETAQKDLLSPPTDTAGAFKSMFPKQLQIPKSKLSSTPAPVAPANIAVTEDNPFPDYVALRPGTLGEDYEALPKEMWDMLVTWYGLAKNSPIIRRKVVNTAAGDEDIQNLTIELHPPVFTIQKLRSASALVTHKSLAKAPALTIVASKGEKYMHFLKRVKAVTSSVRTVKVWKIAPSAATTPRRSRSPSPAFGLGRKKEKVPEIKLEIDLKEFTDIPDSEKELVQLKDQTHNASYNGKATLDTIGLGMGGRLVIEEQDESKNWDSENVGKSSAAKQDQPTSLIKKMQNQGRDIFNSTTKRSTPTASPRSSSPTAGMMTRGRGAYKSPKPLGKCGLQNLGNTCYMNSALQCLRSVEELSKYFLSSSWKSELNPSNPLAHGGKVAAAYANLLNQIYDSSAPSSYCPTAFKNTIGRFGPSFSGYGQQDTQEFLAFLLDGLHEDLNRIHKKPYVEKPDSTDEMVGNPALIAELAQKCWDIYKARNDSAVADLFGGLYKSTLVCPDCQKVSITFDPFMDLTLPLPFEVVWTHEVVYVPIGQRPIRFTIELEKNKSIKDMKEYIGKRFSVDPKKLHVAEAYKSKFYLHYEDNKIVSTIPPGDRVFIYELQDVPTNFARPKFQRKGIRSMINIGPSKQDEEEEEEKARRDECLLVPVFSRIGPKKGPEVAVGGPFVITINKQENRDFDTIFRKVVEGLQSWTSSKLQVDDTQAHAESPIPQDTEMVEVDSKDDGETENSNITEEGYVNVQMSEETDKGKGPAAEAPLDTPSKFDRSKVPINLREIMKLRTTKGTKHYEPVPCGHSDLPDSSTPMINRLEVLRRPETKKAQKTTASDDEASPPPADGAATSVAEGEEPEMKDASDEDVDTPMTTDPELGSVFANPPIRLKNNILPPLRANSPAEKDGPLVRYQECIIIEWTQEGFESLFGGKSPDNPGFSYFDERSIELVRDEALERRRELRAHRKSTGVHLEDCLDEFAKEEILSADDPWYCPRCKEHRRASKKFELWKCPDILIIHLKRFSSGPRSREKLDLTVKFPIEGLDLTERVGDRCEGQSLIYDLIAVDNHYGGLGGGHYTAYAKNWADGKWYNFDDSHASQVHSPEAVVTPAAYLLFYRKRSSVPLGGPNFEKLAQIGSLPSHIGGRKQEGMAPSPSSSTASSRSSSPGAGPSLSLLPFGGAASNSTLFGPRPRNSEELPAYSQLPSDSEATINIGYTLGDGADEMLDIDAEMASGEGSTVSSVVELDTNDVDVDIPDTTDNIKDEKEYDSWAGTA</sequence>
<dbReference type="GO" id="GO:0006508">
    <property type="term" value="P:proteolysis"/>
    <property type="evidence" value="ECO:0007669"/>
    <property type="project" value="UniProtKB-KW"/>
</dbReference>
<comment type="similarity">
    <text evidence="2">Belongs to the peptidase C19 family.</text>
</comment>
<feature type="compositionally biased region" description="Low complexity" evidence="8">
    <location>
        <begin position="1362"/>
        <end position="1391"/>
    </location>
</feature>
<dbReference type="PROSITE" id="PS51283">
    <property type="entry name" value="DUSP"/>
    <property type="match status" value="1"/>
</dbReference>
<dbReference type="PANTHER" id="PTHR21646:SF24">
    <property type="entry name" value="UBIQUITIN CARBOXYL-TERMINAL HYDROLASE"/>
    <property type="match status" value="1"/>
</dbReference>
<feature type="compositionally biased region" description="Basic and acidic residues" evidence="8">
    <location>
        <begin position="1031"/>
        <end position="1040"/>
    </location>
</feature>
<gene>
    <name evidence="11" type="ORF">BJ508DRAFT_415153</name>
</gene>
<keyword evidence="6" id="KW-0378">Hydrolase</keyword>
<dbReference type="SMART" id="SM00695">
    <property type="entry name" value="DUSP"/>
    <property type="match status" value="1"/>
</dbReference>
<dbReference type="GO" id="GO:0016579">
    <property type="term" value="P:protein deubiquitination"/>
    <property type="evidence" value="ECO:0007669"/>
    <property type="project" value="InterPro"/>
</dbReference>
<dbReference type="Pfam" id="PF06337">
    <property type="entry name" value="DUSP"/>
    <property type="match status" value="1"/>
</dbReference>
<feature type="domain" description="USP" evidence="9">
    <location>
        <begin position="552"/>
        <end position="1330"/>
    </location>
</feature>
<evidence type="ECO:0000256" key="1">
    <source>
        <dbReference type="ARBA" id="ARBA00000707"/>
    </source>
</evidence>
<dbReference type="STRING" id="1160509.A0A3N4I641"/>
<evidence type="ECO:0000256" key="8">
    <source>
        <dbReference type="SAM" id="MobiDB-lite"/>
    </source>
</evidence>
<dbReference type="OrthoDB" id="952271at2759"/>
<dbReference type="PANTHER" id="PTHR21646">
    <property type="entry name" value="UBIQUITIN CARBOXYL-TERMINAL HYDROLASE"/>
    <property type="match status" value="1"/>
</dbReference>
<evidence type="ECO:0000259" key="9">
    <source>
        <dbReference type="PROSITE" id="PS50235"/>
    </source>
</evidence>
<protein>
    <recommendedName>
        <fullName evidence="3">ubiquitinyl hydrolase 1</fullName>
        <ecNumber evidence="3">3.4.19.12</ecNumber>
    </recommendedName>
</protein>
<dbReference type="GO" id="GO:0004843">
    <property type="term" value="F:cysteine-type deubiquitinase activity"/>
    <property type="evidence" value="ECO:0007669"/>
    <property type="project" value="UniProtKB-EC"/>
</dbReference>
<keyword evidence="5" id="KW-0833">Ubl conjugation pathway</keyword>
<dbReference type="InterPro" id="IPR050185">
    <property type="entry name" value="Ub_carboxyl-term_hydrolase"/>
</dbReference>
<dbReference type="InterPro" id="IPR028889">
    <property type="entry name" value="USP"/>
</dbReference>
<feature type="region of interest" description="Disordered" evidence="8">
    <location>
        <begin position="1351"/>
        <end position="1416"/>
    </location>
</feature>
<evidence type="ECO:0000256" key="2">
    <source>
        <dbReference type="ARBA" id="ARBA00009085"/>
    </source>
</evidence>
<dbReference type="PROSITE" id="PS00972">
    <property type="entry name" value="USP_1"/>
    <property type="match status" value="1"/>
</dbReference>
<feature type="compositionally biased region" description="Polar residues" evidence="8">
    <location>
        <begin position="1"/>
        <end position="36"/>
    </location>
</feature>
<feature type="compositionally biased region" description="Acidic residues" evidence="8">
    <location>
        <begin position="105"/>
        <end position="115"/>
    </location>
</feature>
<dbReference type="SUPFAM" id="SSF54001">
    <property type="entry name" value="Cysteine proteinases"/>
    <property type="match status" value="1"/>
</dbReference>
<evidence type="ECO:0000256" key="6">
    <source>
        <dbReference type="ARBA" id="ARBA00022801"/>
    </source>
</evidence>
<name>A0A3N4I641_ASCIM</name>
<reference evidence="11 12" key="1">
    <citation type="journal article" date="2018" name="Nat. Ecol. Evol.">
        <title>Pezizomycetes genomes reveal the molecular basis of ectomycorrhizal truffle lifestyle.</title>
        <authorList>
            <person name="Murat C."/>
            <person name="Payen T."/>
            <person name="Noel B."/>
            <person name="Kuo A."/>
            <person name="Morin E."/>
            <person name="Chen J."/>
            <person name="Kohler A."/>
            <person name="Krizsan K."/>
            <person name="Balestrini R."/>
            <person name="Da Silva C."/>
            <person name="Montanini B."/>
            <person name="Hainaut M."/>
            <person name="Levati E."/>
            <person name="Barry K.W."/>
            <person name="Belfiori B."/>
            <person name="Cichocki N."/>
            <person name="Clum A."/>
            <person name="Dockter R.B."/>
            <person name="Fauchery L."/>
            <person name="Guy J."/>
            <person name="Iotti M."/>
            <person name="Le Tacon F."/>
            <person name="Lindquist E.A."/>
            <person name="Lipzen A."/>
            <person name="Malagnac F."/>
            <person name="Mello A."/>
            <person name="Molinier V."/>
            <person name="Miyauchi S."/>
            <person name="Poulain J."/>
            <person name="Riccioni C."/>
            <person name="Rubini A."/>
            <person name="Sitrit Y."/>
            <person name="Splivallo R."/>
            <person name="Traeger S."/>
            <person name="Wang M."/>
            <person name="Zifcakova L."/>
            <person name="Wipf D."/>
            <person name="Zambonelli A."/>
            <person name="Paolocci F."/>
            <person name="Nowrousian M."/>
            <person name="Ottonello S."/>
            <person name="Baldrian P."/>
            <person name="Spatafora J.W."/>
            <person name="Henrissat B."/>
            <person name="Nagy L.G."/>
            <person name="Aury J.M."/>
            <person name="Wincker P."/>
            <person name="Grigoriev I.V."/>
            <person name="Bonfante P."/>
            <person name="Martin F.M."/>
        </authorList>
    </citation>
    <scope>NUCLEOTIDE SEQUENCE [LARGE SCALE GENOMIC DNA]</scope>
    <source>
        <strain evidence="11 12">RN42</strain>
    </source>
</reference>
<feature type="compositionally biased region" description="Basic and acidic residues" evidence="8">
    <location>
        <begin position="76"/>
        <end position="91"/>
    </location>
</feature>
<dbReference type="EMBL" id="ML119684">
    <property type="protein sequence ID" value="RPA80896.1"/>
    <property type="molecule type" value="Genomic_DNA"/>
</dbReference>
<feature type="compositionally biased region" description="Low complexity" evidence="8">
    <location>
        <begin position="125"/>
        <end position="144"/>
    </location>
</feature>
<dbReference type="Gene3D" id="3.90.70.10">
    <property type="entry name" value="Cysteine proteinases"/>
    <property type="match status" value="2"/>
</dbReference>
<evidence type="ECO:0000256" key="3">
    <source>
        <dbReference type="ARBA" id="ARBA00012759"/>
    </source>
</evidence>
<dbReference type="Pfam" id="PF00443">
    <property type="entry name" value="UCH"/>
    <property type="match status" value="1"/>
</dbReference>
<dbReference type="InterPro" id="IPR038765">
    <property type="entry name" value="Papain-like_cys_pep_sf"/>
</dbReference>
<comment type="catalytic activity">
    <reaction evidence="1">
        <text>Thiol-dependent hydrolysis of ester, thioester, amide, peptide and isopeptide bonds formed by the C-terminal Gly of ubiquitin (a 76-residue protein attached to proteins as an intracellular targeting signal).</text>
        <dbReference type="EC" id="3.4.19.12"/>
    </reaction>
</comment>
<feature type="compositionally biased region" description="Basic and acidic residues" evidence="8">
    <location>
        <begin position="197"/>
        <end position="206"/>
    </location>
</feature>
<feature type="region of interest" description="Disordered" evidence="8">
    <location>
        <begin position="1031"/>
        <end position="1095"/>
    </location>
</feature>
<dbReference type="InterPro" id="IPR001394">
    <property type="entry name" value="Peptidase_C19_UCH"/>
</dbReference>
<dbReference type="CDD" id="cd02674">
    <property type="entry name" value="Peptidase_C19R"/>
    <property type="match status" value="1"/>
</dbReference>
<feature type="region of interest" description="Disordered" evidence="8">
    <location>
        <begin position="1"/>
        <end position="158"/>
    </location>
</feature>
<accession>A0A3N4I641</accession>
<dbReference type="Proteomes" id="UP000275078">
    <property type="component" value="Unassembled WGS sequence"/>
</dbReference>
<feature type="region of interest" description="Disordered" evidence="8">
    <location>
        <begin position="921"/>
        <end position="986"/>
    </location>
</feature>
<dbReference type="InterPro" id="IPR006615">
    <property type="entry name" value="Pept_C19_DUSP"/>
</dbReference>